<accession>A0A2H3C814</accession>
<dbReference type="AlphaFoldDB" id="A0A2H3C814"/>
<evidence type="ECO:0000313" key="2">
    <source>
        <dbReference type="Proteomes" id="UP000217790"/>
    </source>
</evidence>
<evidence type="ECO:0000313" key="1">
    <source>
        <dbReference type="EMBL" id="PBK79211.1"/>
    </source>
</evidence>
<keyword evidence="2" id="KW-1185">Reference proteome</keyword>
<dbReference type="Proteomes" id="UP000217790">
    <property type="component" value="Unassembled WGS sequence"/>
</dbReference>
<sequence>MDELDDLLTISPTPSILGVLVGQYRRRSSTKKELIPCRVCGPVAEAREGRYDGLKGRADYLDDVWLMDLIPYLMNPMVFMRELSEFRVTGPFKTWSIVAVPRTRRRHAVTVESSWAQLSNSTHLGMYEEVYSAPTNVLPNQARFSPSE</sequence>
<gene>
    <name evidence="1" type="ORF">ARMGADRAFT_1172476</name>
</gene>
<dbReference type="EMBL" id="KZ293799">
    <property type="protein sequence ID" value="PBK79211.1"/>
    <property type="molecule type" value="Genomic_DNA"/>
</dbReference>
<organism evidence="1 2">
    <name type="scientific">Armillaria gallica</name>
    <name type="common">Bulbous honey fungus</name>
    <name type="synonym">Armillaria bulbosa</name>
    <dbReference type="NCBI Taxonomy" id="47427"/>
    <lineage>
        <taxon>Eukaryota</taxon>
        <taxon>Fungi</taxon>
        <taxon>Dikarya</taxon>
        <taxon>Basidiomycota</taxon>
        <taxon>Agaricomycotina</taxon>
        <taxon>Agaricomycetes</taxon>
        <taxon>Agaricomycetidae</taxon>
        <taxon>Agaricales</taxon>
        <taxon>Marasmiineae</taxon>
        <taxon>Physalacriaceae</taxon>
        <taxon>Armillaria</taxon>
    </lineage>
</organism>
<proteinExistence type="predicted"/>
<reference evidence="2" key="1">
    <citation type="journal article" date="2017" name="Nat. Ecol. Evol.">
        <title>Genome expansion and lineage-specific genetic innovations in the forest pathogenic fungi Armillaria.</title>
        <authorList>
            <person name="Sipos G."/>
            <person name="Prasanna A.N."/>
            <person name="Walter M.C."/>
            <person name="O'Connor E."/>
            <person name="Balint B."/>
            <person name="Krizsan K."/>
            <person name="Kiss B."/>
            <person name="Hess J."/>
            <person name="Varga T."/>
            <person name="Slot J."/>
            <person name="Riley R."/>
            <person name="Boka B."/>
            <person name="Rigling D."/>
            <person name="Barry K."/>
            <person name="Lee J."/>
            <person name="Mihaltcheva S."/>
            <person name="LaButti K."/>
            <person name="Lipzen A."/>
            <person name="Waldron R."/>
            <person name="Moloney N.M."/>
            <person name="Sperisen C."/>
            <person name="Kredics L."/>
            <person name="Vagvoelgyi C."/>
            <person name="Patrignani A."/>
            <person name="Fitzpatrick D."/>
            <person name="Nagy I."/>
            <person name="Doyle S."/>
            <person name="Anderson J.B."/>
            <person name="Grigoriev I.V."/>
            <person name="Gueldener U."/>
            <person name="Muensterkoetter M."/>
            <person name="Nagy L.G."/>
        </authorList>
    </citation>
    <scope>NUCLEOTIDE SEQUENCE [LARGE SCALE GENOMIC DNA]</scope>
    <source>
        <strain evidence="2">Ar21-2</strain>
    </source>
</reference>
<protein>
    <submittedName>
        <fullName evidence="1">Uncharacterized protein</fullName>
    </submittedName>
</protein>
<dbReference type="InParanoid" id="A0A2H3C814"/>
<name>A0A2H3C814_ARMGA</name>